<dbReference type="EMBL" id="CP038436">
    <property type="protein sequence ID" value="QBX56609.1"/>
    <property type="molecule type" value="Genomic_DNA"/>
</dbReference>
<keyword evidence="2" id="KW-0547">Nucleotide-binding</keyword>
<dbReference type="SMART" id="SM00382">
    <property type="entry name" value="AAA"/>
    <property type="match status" value="1"/>
</dbReference>
<keyword evidence="7" id="KW-1185">Reference proteome</keyword>
<dbReference type="PANTHER" id="PTHR42794:SF1">
    <property type="entry name" value="HEMIN IMPORT ATP-BINDING PROTEIN HMUV"/>
    <property type="match status" value="1"/>
</dbReference>
<evidence type="ECO:0000256" key="4">
    <source>
        <dbReference type="ARBA" id="ARBA00022967"/>
    </source>
</evidence>
<dbReference type="OrthoDB" id="5296765at2"/>
<dbReference type="FunFam" id="3.40.50.300:FF:000134">
    <property type="entry name" value="Iron-enterobactin ABC transporter ATP-binding protein"/>
    <property type="match status" value="1"/>
</dbReference>
<dbReference type="AlphaFoldDB" id="A0A4P7IGX7"/>
<dbReference type="PROSITE" id="PS00211">
    <property type="entry name" value="ABC_TRANSPORTER_1"/>
    <property type="match status" value="1"/>
</dbReference>
<dbReference type="KEGG" id="nsn:EXE58_14810"/>
<evidence type="ECO:0000256" key="1">
    <source>
        <dbReference type="ARBA" id="ARBA00022448"/>
    </source>
</evidence>
<keyword evidence="3 6" id="KW-0067">ATP-binding</keyword>
<keyword evidence="1" id="KW-0813">Transport</keyword>
<dbReference type="InterPro" id="IPR003593">
    <property type="entry name" value="AAA+_ATPase"/>
</dbReference>
<evidence type="ECO:0000313" key="7">
    <source>
        <dbReference type="Proteomes" id="UP000294853"/>
    </source>
</evidence>
<dbReference type="GO" id="GO:0016887">
    <property type="term" value="F:ATP hydrolysis activity"/>
    <property type="evidence" value="ECO:0007669"/>
    <property type="project" value="InterPro"/>
</dbReference>
<evidence type="ECO:0000256" key="2">
    <source>
        <dbReference type="ARBA" id="ARBA00022741"/>
    </source>
</evidence>
<name>A0A4P7IGX7_9ACTN</name>
<dbReference type="CDD" id="cd03214">
    <property type="entry name" value="ABC_Iron-Siderophores_B12_Hemin"/>
    <property type="match status" value="1"/>
</dbReference>
<organism evidence="6 7">
    <name type="scientific">Nocardioides seonyuensis</name>
    <dbReference type="NCBI Taxonomy" id="2518371"/>
    <lineage>
        <taxon>Bacteria</taxon>
        <taxon>Bacillati</taxon>
        <taxon>Actinomycetota</taxon>
        <taxon>Actinomycetes</taxon>
        <taxon>Propionibacteriales</taxon>
        <taxon>Nocardioidaceae</taxon>
        <taxon>Nocardioides</taxon>
    </lineage>
</organism>
<evidence type="ECO:0000256" key="3">
    <source>
        <dbReference type="ARBA" id="ARBA00022840"/>
    </source>
</evidence>
<evidence type="ECO:0000259" key="5">
    <source>
        <dbReference type="PROSITE" id="PS50893"/>
    </source>
</evidence>
<evidence type="ECO:0000313" key="6">
    <source>
        <dbReference type="EMBL" id="QBX56609.1"/>
    </source>
</evidence>
<dbReference type="Proteomes" id="UP000294853">
    <property type="component" value="Chromosome"/>
</dbReference>
<accession>A0A4P7IGX7</accession>
<dbReference type="InterPro" id="IPR003439">
    <property type="entry name" value="ABC_transporter-like_ATP-bd"/>
</dbReference>
<gene>
    <name evidence="6" type="ORF">EXE58_14810</name>
</gene>
<reference evidence="6 7" key="1">
    <citation type="submission" date="2019-03" db="EMBL/GenBank/DDBJ databases">
        <title>Three New Species of Nocardioides, Nocardioides euryhalodurans sp. nov., Nocardioides seonyuensis sp. nov. and Nocardioides eburneoflavus sp. nov. Iolated from Soil.</title>
        <authorList>
            <person name="Roh S.G."/>
            <person name="Lee C."/>
            <person name="Kim M.-K."/>
            <person name="Kim S.B."/>
        </authorList>
    </citation>
    <scope>NUCLEOTIDE SEQUENCE [LARGE SCALE GENOMIC DNA]</scope>
    <source>
        <strain evidence="6 7">MMS17-SY207-3</strain>
    </source>
</reference>
<dbReference type="PANTHER" id="PTHR42794">
    <property type="entry name" value="HEMIN IMPORT ATP-BINDING PROTEIN HMUV"/>
    <property type="match status" value="1"/>
</dbReference>
<sequence>MSTVVEVRAVSVSRSGRRVLQDVDLDLAAGEWLAVVGPNGAGKTSLLHALAGLVRAGGRLRVAGLDPGSTSRRRMSRVVALMPQQPVVPEGFSVRELVALGRTPHRSRWGSETARDRDLVEHLLVRLHLTDLAGRPAATLSGGELQRVVLGRALAQEPRVLLLDEPTSALDLGHQQDVLDLVAGLQREQDLAVVAAMHDLTLAGHYADRMVLLEQGRVVVDARPGEVLAEPLLRGVYDARVEVVPRPSGPAVIPVGSGA</sequence>
<dbReference type="Pfam" id="PF00005">
    <property type="entry name" value="ABC_tran"/>
    <property type="match status" value="1"/>
</dbReference>
<dbReference type="InterPro" id="IPR017871">
    <property type="entry name" value="ABC_transporter-like_CS"/>
</dbReference>
<feature type="domain" description="ABC transporter" evidence="5">
    <location>
        <begin position="5"/>
        <end position="240"/>
    </location>
</feature>
<dbReference type="SUPFAM" id="SSF52540">
    <property type="entry name" value="P-loop containing nucleoside triphosphate hydrolases"/>
    <property type="match status" value="1"/>
</dbReference>
<keyword evidence="4" id="KW-1278">Translocase</keyword>
<dbReference type="InterPro" id="IPR027417">
    <property type="entry name" value="P-loop_NTPase"/>
</dbReference>
<dbReference type="RefSeq" id="WP_135268595.1">
    <property type="nucleotide sequence ID" value="NZ_CP038436.1"/>
</dbReference>
<dbReference type="PROSITE" id="PS50893">
    <property type="entry name" value="ABC_TRANSPORTER_2"/>
    <property type="match status" value="1"/>
</dbReference>
<dbReference type="GO" id="GO:0005524">
    <property type="term" value="F:ATP binding"/>
    <property type="evidence" value="ECO:0007669"/>
    <property type="project" value="UniProtKB-KW"/>
</dbReference>
<dbReference type="Gene3D" id="3.40.50.300">
    <property type="entry name" value="P-loop containing nucleotide triphosphate hydrolases"/>
    <property type="match status" value="1"/>
</dbReference>
<protein>
    <submittedName>
        <fullName evidence="6">ABC transporter ATP-binding protein</fullName>
    </submittedName>
</protein>
<proteinExistence type="predicted"/>